<proteinExistence type="predicted"/>
<dbReference type="InterPro" id="IPR017667">
    <property type="entry name" value="Methan_mark_1"/>
</dbReference>
<evidence type="ECO:0000259" key="1">
    <source>
        <dbReference type="PROSITE" id="PS51664"/>
    </source>
</evidence>
<name>A0A848DAZ1_9EURY</name>
<dbReference type="PANTHER" id="PTHR37809">
    <property type="entry name" value="RIBOSOMAL PROTEIN S12 METHYLTHIOTRANSFERASE ACCESSORY FACTOR YCAO"/>
    <property type="match status" value="1"/>
</dbReference>
<dbReference type="NCBIfam" id="TIGR00702">
    <property type="entry name" value="YcaO-type kinase domain"/>
    <property type="match status" value="1"/>
</dbReference>
<evidence type="ECO:0000313" key="2">
    <source>
        <dbReference type="EMBL" id="NMG83447.1"/>
    </source>
</evidence>
<dbReference type="Gene3D" id="3.30.40.250">
    <property type="match status" value="1"/>
</dbReference>
<dbReference type="NCBIfam" id="TIGR03266">
    <property type="entry name" value="methan_mark_1"/>
    <property type="match status" value="1"/>
</dbReference>
<protein>
    <submittedName>
        <fullName evidence="2">YcaO-related McrA-glycine thioamidation protein</fullName>
    </submittedName>
</protein>
<dbReference type="PANTHER" id="PTHR37809:SF1">
    <property type="entry name" value="RIBOSOMAL PROTEIN S12 METHYLTHIOTRANSFERASE ACCESSORY FACTOR YCAO"/>
    <property type="match status" value="1"/>
</dbReference>
<dbReference type="Proteomes" id="UP000606580">
    <property type="component" value="Unassembled WGS sequence"/>
</dbReference>
<dbReference type="InterPro" id="IPR003776">
    <property type="entry name" value="YcaO-like_dom"/>
</dbReference>
<dbReference type="EMBL" id="WNEG01000083">
    <property type="protein sequence ID" value="NMG83447.1"/>
    <property type="molecule type" value="Genomic_DNA"/>
</dbReference>
<dbReference type="PROSITE" id="PS51664">
    <property type="entry name" value="YCAO"/>
    <property type="match status" value="1"/>
</dbReference>
<organism evidence="2 3">
    <name type="scientific">Candidatus Ethanoperedens thermophilum</name>
    <dbReference type="NCBI Taxonomy" id="2766897"/>
    <lineage>
        <taxon>Archaea</taxon>
        <taxon>Methanobacteriati</taxon>
        <taxon>Methanobacteriota</taxon>
        <taxon>Stenosarchaea group</taxon>
        <taxon>Methanomicrobia</taxon>
        <taxon>Methanosarcinales</taxon>
        <taxon>Methanosarcinales incertae sedis</taxon>
        <taxon>GOM Arc I cluster</taxon>
        <taxon>Candidatus Ethanoperedens</taxon>
    </lineage>
</organism>
<dbReference type="Gene3D" id="3.30.160.660">
    <property type="match status" value="1"/>
</dbReference>
<reference evidence="2" key="1">
    <citation type="journal article" date="2020" name="MBio">
        <title>'Candidatus Ethanoperedens,' a Thermophilic Genus of Archaea Mediating the Anaerobic Oxidation of Ethane.</title>
        <authorList>
            <person name="Hahn C.J."/>
            <person name="Laso-Perez R."/>
            <person name="Vulcano F."/>
            <person name="Vaziourakis K.M."/>
            <person name="Stokke R."/>
            <person name="Steen I.H."/>
            <person name="Teske A."/>
            <person name="Boetius A."/>
            <person name="Liebeke M."/>
            <person name="Amann R."/>
            <person name="Knittel K."/>
            <person name="Wegener G."/>
        </authorList>
    </citation>
    <scope>NUCLEOTIDE SEQUENCE</scope>
    <source>
        <strain evidence="2">GoM-Arc1-LC-WB58</strain>
    </source>
</reference>
<gene>
    <name evidence="2" type="ORF">GIS02_04490</name>
</gene>
<sequence>MLRVMGIHLDPSLAYIDGTNRVLDEQTTLSRIEVVQSKVGVTNITPITNLDRVGIDVCSVTRKNAARGANSVYSGKGVNDKQSRISALMEAIERCLAESPGNNADTQELHSEKENIIDSYLNLKKQETVLNPNELILQGAMSLNTPLEWMWGKDLFTDEEILVPANAVYHPYEPPAGSNRLFRSETNGLAAGSCMEEAVLHGLLEVVERDAYSIAEYTKNTGKKILLSEQDGVPYQLYKKFTDAGVDVHLWLLPTDSDMHVVLAAVDDVVLKYPTLLLIGAGAHLDPSVAVNRALTEAAQSRLVQIHGSRKNSERDEIQLRVGYNAIKNINRHWYRSKAETTTLDELEKQASKKPYNNIQMLLKKIAPTSARAIIVNLSRPSINIPVIRAIIPTYEICALDSTRFGPRVRNHMKLGRGARWKKKQ</sequence>
<comment type="caution">
    <text evidence="2">The sequence shown here is derived from an EMBL/GenBank/DDBJ whole genome shotgun (WGS) entry which is preliminary data.</text>
</comment>
<dbReference type="AlphaFoldDB" id="A0A848DAZ1"/>
<accession>A0A848DAZ1</accession>
<dbReference type="Gene3D" id="3.30.1330.230">
    <property type="match status" value="1"/>
</dbReference>
<feature type="domain" description="YcaO" evidence="1">
    <location>
        <begin position="75"/>
        <end position="425"/>
    </location>
</feature>
<evidence type="ECO:0000313" key="3">
    <source>
        <dbReference type="Proteomes" id="UP000606580"/>
    </source>
</evidence>
<dbReference type="Pfam" id="PF02624">
    <property type="entry name" value="YcaO"/>
    <property type="match status" value="1"/>
</dbReference>